<proteinExistence type="predicted"/>
<dbReference type="Proteomes" id="UP001457282">
    <property type="component" value="Unassembled WGS sequence"/>
</dbReference>
<accession>A0AAW1YRW9</accession>
<reference evidence="2 3" key="1">
    <citation type="journal article" date="2023" name="G3 (Bethesda)">
        <title>A chromosome-length genome assembly and annotation of blackberry (Rubus argutus, cv. 'Hillquist').</title>
        <authorList>
            <person name="Bruna T."/>
            <person name="Aryal R."/>
            <person name="Dudchenko O."/>
            <person name="Sargent D.J."/>
            <person name="Mead D."/>
            <person name="Buti M."/>
            <person name="Cavallini A."/>
            <person name="Hytonen T."/>
            <person name="Andres J."/>
            <person name="Pham M."/>
            <person name="Weisz D."/>
            <person name="Mascagni F."/>
            <person name="Usai G."/>
            <person name="Natali L."/>
            <person name="Bassil N."/>
            <person name="Fernandez G.E."/>
            <person name="Lomsadze A."/>
            <person name="Armour M."/>
            <person name="Olukolu B."/>
            <person name="Poorten T."/>
            <person name="Britton C."/>
            <person name="Davik J."/>
            <person name="Ashrafi H."/>
            <person name="Aiden E.L."/>
            <person name="Borodovsky M."/>
            <person name="Worthington M."/>
        </authorList>
    </citation>
    <scope>NUCLEOTIDE SEQUENCE [LARGE SCALE GENOMIC DNA]</scope>
    <source>
        <strain evidence="2">PI 553951</strain>
    </source>
</reference>
<keyword evidence="3" id="KW-1185">Reference proteome</keyword>
<evidence type="ECO:0000256" key="1">
    <source>
        <dbReference type="SAM" id="MobiDB-lite"/>
    </source>
</evidence>
<protein>
    <submittedName>
        <fullName evidence="2">Uncharacterized protein</fullName>
    </submittedName>
</protein>
<evidence type="ECO:0000313" key="2">
    <source>
        <dbReference type="EMBL" id="KAK9951229.1"/>
    </source>
</evidence>
<organism evidence="2 3">
    <name type="scientific">Rubus argutus</name>
    <name type="common">Southern blackberry</name>
    <dbReference type="NCBI Taxonomy" id="59490"/>
    <lineage>
        <taxon>Eukaryota</taxon>
        <taxon>Viridiplantae</taxon>
        <taxon>Streptophyta</taxon>
        <taxon>Embryophyta</taxon>
        <taxon>Tracheophyta</taxon>
        <taxon>Spermatophyta</taxon>
        <taxon>Magnoliopsida</taxon>
        <taxon>eudicotyledons</taxon>
        <taxon>Gunneridae</taxon>
        <taxon>Pentapetalae</taxon>
        <taxon>rosids</taxon>
        <taxon>fabids</taxon>
        <taxon>Rosales</taxon>
        <taxon>Rosaceae</taxon>
        <taxon>Rosoideae</taxon>
        <taxon>Rosoideae incertae sedis</taxon>
        <taxon>Rubus</taxon>
    </lineage>
</organism>
<evidence type="ECO:0000313" key="3">
    <source>
        <dbReference type="Proteomes" id="UP001457282"/>
    </source>
</evidence>
<dbReference type="AlphaFoldDB" id="A0AAW1YRW9"/>
<comment type="caution">
    <text evidence="2">The sequence shown here is derived from an EMBL/GenBank/DDBJ whole genome shotgun (WGS) entry which is preliminary data.</text>
</comment>
<name>A0AAW1YRW9_RUBAR</name>
<sequence length="70" mass="7428">MAGGNGNSLNGGWRPCGLGKERRSRIHGLMQGLGSGNGETVSGKRGPVMMRAAATGIDWADFRKKRERGD</sequence>
<dbReference type="EMBL" id="JBEDUW010000001">
    <property type="protein sequence ID" value="KAK9951229.1"/>
    <property type="molecule type" value="Genomic_DNA"/>
</dbReference>
<gene>
    <name evidence="2" type="ORF">M0R45_006686</name>
</gene>
<feature type="region of interest" description="Disordered" evidence="1">
    <location>
        <begin position="1"/>
        <end position="45"/>
    </location>
</feature>